<gene>
    <name evidence="2" type="ORF">URODEC1_LOCUS110310</name>
</gene>
<feature type="domain" description="At1g61320/AtMIF1 LRR" evidence="1">
    <location>
        <begin position="92"/>
        <end position="477"/>
    </location>
</feature>
<name>A0ABC9FYL1_9POAL</name>
<dbReference type="Gene3D" id="3.80.10.10">
    <property type="entry name" value="Ribonuclease Inhibitor"/>
    <property type="match status" value="1"/>
</dbReference>
<dbReference type="AlphaFoldDB" id="A0ABC9FYL1"/>
<evidence type="ECO:0000259" key="1">
    <source>
        <dbReference type="Pfam" id="PF23622"/>
    </source>
</evidence>
<dbReference type="Proteomes" id="UP001497457">
    <property type="component" value="Chromosome 7b"/>
</dbReference>
<evidence type="ECO:0000313" key="3">
    <source>
        <dbReference type="Proteomes" id="UP001497457"/>
    </source>
</evidence>
<dbReference type="PANTHER" id="PTHR34145:SF8">
    <property type="entry name" value="OS05G0538250 PROTEIN"/>
    <property type="match status" value="1"/>
</dbReference>
<dbReference type="SUPFAM" id="SSF52047">
    <property type="entry name" value="RNI-like"/>
    <property type="match status" value="1"/>
</dbReference>
<evidence type="ECO:0000313" key="2">
    <source>
        <dbReference type="EMBL" id="CAL5084055.1"/>
    </source>
</evidence>
<proteinExistence type="predicted"/>
<dbReference type="Pfam" id="PF23622">
    <property type="entry name" value="LRR_At1g61320_AtMIF1"/>
    <property type="match status" value="1"/>
</dbReference>
<sequence length="494" mass="56105">MGREFVPGKLPEDIFDYLYSLMPLEDAARAACVSHGFLRSWRRYPRLVFNNKTLGVDRFWETLKEDTLASTDKQYGEQIIERYFVNKINHSLKNRSDSGVKAFILHLHPCPNMGASYIDKWLLFGLKPGIEELAFEMSILKKRAEYNFPCSLLSNETGGSLQSLKLISCAFHPRTTLGCNKSWTSLYLRYVHITGEELGQFVSNCDTLVRLLISRCDDIVCFRVPCVLHHLNHFHVTRCQKLRVIEINAPKLSNFVCGDDLPQVSLGAEVKHITMMGSRPNTIRYARTKLPSFMPTVERVTVESLSEKVMTPMMPSKFLHLNYLNIYLVDVQLDRQDYFCLVSFLAASPVLETFILRVQTDNALRRDSVLDKAQLHLRQMPECSHHNLKNVMITRFTSAKSLIELTRHIVENALALKCLTLDTAISCGRRTSAKTDKCWHMPEEGLREAQKGVEAVRRCIEGIVVPSTNFKALEPCSECGCKGPTCSLCKGSSV</sequence>
<reference evidence="2" key="1">
    <citation type="submission" date="2024-10" db="EMBL/GenBank/DDBJ databases">
        <authorList>
            <person name="Ryan C."/>
        </authorList>
    </citation>
    <scope>NUCLEOTIDE SEQUENCE [LARGE SCALE GENOMIC DNA]</scope>
</reference>
<keyword evidence="3" id="KW-1185">Reference proteome</keyword>
<dbReference type="EMBL" id="OZ075117">
    <property type="protein sequence ID" value="CAL5084055.1"/>
    <property type="molecule type" value="Genomic_DNA"/>
</dbReference>
<accession>A0ABC9FYL1</accession>
<organism evidence="2 3">
    <name type="scientific">Urochloa decumbens</name>
    <dbReference type="NCBI Taxonomy" id="240449"/>
    <lineage>
        <taxon>Eukaryota</taxon>
        <taxon>Viridiplantae</taxon>
        <taxon>Streptophyta</taxon>
        <taxon>Embryophyta</taxon>
        <taxon>Tracheophyta</taxon>
        <taxon>Spermatophyta</taxon>
        <taxon>Magnoliopsida</taxon>
        <taxon>Liliopsida</taxon>
        <taxon>Poales</taxon>
        <taxon>Poaceae</taxon>
        <taxon>PACMAD clade</taxon>
        <taxon>Panicoideae</taxon>
        <taxon>Panicodae</taxon>
        <taxon>Paniceae</taxon>
        <taxon>Melinidinae</taxon>
        <taxon>Urochloa</taxon>
    </lineage>
</organism>
<dbReference type="InterPro" id="IPR055357">
    <property type="entry name" value="LRR_At1g61320_AtMIF1"/>
</dbReference>
<dbReference type="InterPro" id="IPR053772">
    <property type="entry name" value="At1g61320/At1g61330-like"/>
</dbReference>
<dbReference type="InterPro" id="IPR032675">
    <property type="entry name" value="LRR_dom_sf"/>
</dbReference>
<dbReference type="PANTHER" id="PTHR34145">
    <property type="entry name" value="OS02G0105600 PROTEIN"/>
    <property type="match status" value="1"/>
</dbReference>
<protein>
    <recommendedName>
        <fullName evidence="1">At1g61320/AtMIF1 LRR domain-containing protein</fullName>
    </recommendedName>
</protein>